<comment type="caution">
    <text evidence="1">The sequence shown here is derived from an EMBL/GenBank/DDBJ whole genome shotgun (WGS) entry which is preliminary data.</text>
</comment>
<keyword evidence="2" id="KW-1185">Reference proteome</keyword>
<accession>A0A5B7IF88</accession>
<name>A0A5B7IF88_PORTR</name>
<proteinExistence type="predicted"/>
<sequence>MSPGNGTAASQPRPRSLGFLVAAVMPRPRREMHVPRPVLPSGGVPGVFPVGQGTGVPRCGLAAQPGVLGTLRRGNMECKVPLVELGRRGRHFCFE</sequence>
<dbReference type="EMBL" id="VSRR010054554">
    <property type="protein sequence ID" value="MPC80626.1"/>
    <property type="molecule type" value="Genomic_DNA"/>
</dbReference>
<protein>
    <submittedName>
        <fullName evidence="1">Uncharacterized protein</fullName>
    </submittedName>
</protein>
<reference evidence="1 2" key="1">
    <citation type="submission" date="2019-05" db="EMBL/GenBank/DDBJ databases">
        <title>Another draft genome of Portunus trituberculatus and its Hox gene families provides insights of decapod evolution.</title>
        <authorList>
            <person name="Jeong J.-H."/>
            <person name="Song I."/>
            <person name="Kim S."/>
            <person name="Choi T."/>
            <person name="Kim D."/>
            <person name="Ryu S."/>
            <person name="Kim W."/>
        </authorList>
    </citation>
    <scope>NUCLEOTIDE SEQUENCE [LARGE SCALE GENOMIC DNA]</scope>
    <source>
        <tissue evidence="1">Muscle</tissue>
    </source>
</reference>
<gene>
    <name evidence="1" type="ORF">E2C01_075209</name>
</gene>
<dbReference type="AlphaFoldDB" id="A0A5B7IF88"/>
<evidence type="ECO:0000313" key="2">
    <source>
        <dbReference type="Proteomes" id="UP000324222"/>
    </source>
</evidence>
<organism evidence="1 2">
    <name type="scientific">Portunus trituberculatus</name>
    <name type="common">Swimming crab</name>
    <name type="synonym">Neptunus trituberculatus</name>
    <dbReference type="NCBI Taxonomy" id="210409"/>
    <lineage>
        <taxon>Eukaryota</taxon>
        <taxon>Metazoa</taxon>
        <taxon>Ecdysozoa</taxon>
        <taxon>Arthropoda</taxon>
        <taxon>Crustacea</taxon>
        <taxon>Multicrustacea</taxon>
        <taxon>Malacostraca</taxon>
        <taxon>Eumalacostraca</taxon>
        <taxon>Eucarida</taxon>
        <taxon>Decapoda</taxon>
        <taxon>Pleocyemata</taxon>
        <taxon>Brachyura</taxon>
        <taxon>Eubrachyura</taxon>
        <taxon>Portunoidea</taxon>
        <taxon>Portunidae</taxon>
        <taxon>Portuninae</taxon>
        <taxon>Portunus</taxon>
    </lineage>
</organism>
<evidence type="ECO:0000313" key="1">
    <source>
        <dbReference type="EMBL" id="MPC80626.1"/>
    </source>
</evidence>
<dbReference type="Proteomes" id="UP000324222">
    <property type="component" value="Unassembled WGS sequence"/>
</dbReference>